<gene>
    <name evidence="6" type="ORF">SAMN05421807_104172</name>
</gene>
<dbReference type="Pfam" id="PF00535">
    <property type="entry name" value="Glycos_transf_2"/>
    <property type="match status" value="1"/>
</dbReference>
<dbReference type="EMBL" id="FQXD01000004">
    <property type="protein sequence ID" value="SHH14396.1"/>
    <property type="molecule type" value="Genomic_DNA"/>
</dbReference>
<evidence type="ECO:0000256" key="4">
    <source>
        <dbReference type="SAM" id="Phobius"/>
    </source>
</evidence>
<organism evidence="6 7">
    <name type="scientific">Virgibacillus chiguensis</name>
    <dbReference type="NCBI Taxonomy" id="411959"/>
    <lineage>
        <taxon>Bacteria</taxon>
        <taxon>Bacillati</taxon>
        <taxon>Bacillota</taxon>
        <taxon>Bacilli</taxon>
        <taxon>Bacillales</taxon>
        <taxon>Bacillaceae</taxon>
        <taxon>Virgibacillus</taxon>
    </lineage>
</organism>
<keyword evidence="2" id="KW-0328">Glycosyltransferase</keyword>
<keyword evidence="4" id="KW-1133">Transmembrane helix</keyword>
<evidence type="ECO:0000259" key="5">
    <source>
        <dbReference type="Pfam" id="PF00535"/>
    </source>
</evidence>
<keyword evidence="4" id="KW-0812">Transmembrane</keyword>
<keyword evidence="7" id="KW-1185">Reference proteome</keyword>
<sequence>MNQISKQSKSRYSVLMSVYYKEKPEYLRASLDSMLSQTLFPDQIVLVKDGKLTEHLDNLIKNYVNDNEGLFTIIELEENIGLGKALDHGLKYCRNELVARMDTDDISLPTRCEIQVKEFNEKPELSLNGTMIDEFYDIPDNIVSSRIVPTEHEEIKKFIRRRSPFNHPTVMFKKSEVIRCGGYGLLRRKQDLDLFSRMINNGCKSSNINQSLLLFRSNKDNFKRRKSWSYCKSYIDVSFAIWRRGHCSIGDFMFVSIGQIIMFFAPMWLLKWLSNSFLRRGH</sequence>
<name>A0A1M5QKF1_9BACI</name>
<dbReference type="PANTHER" id="PTHR43685:SF5">
    <property type="entry name" value="GLYCOSYLTRANSFERASE EPSE-RELATED"/>
    <property type="match status" value="1"/>
</dbReference>
<dbReference type="SUPFAM" id="SSF53448">
    <property type="entry name" value="Nucleotide-diphospho-sugar transferases"/>
    <property type="match status" value="1"/>
</dbReference>
<dbReference type="InterPro" id="IPR029044">
    <property type="entry name" value="Nucleotide-diphossugar_trans"/>
</dbReference>
<dbReference type="Proteomes" id="UP000184079">
    <property type="component" value="Unassembled WGS sequence"/>
</dbReference>
<evidence type="ECO:0000256" key="1">
    <source>
        <dbReference type="ARBA" id="ARBA00006739"/>
    </source>
</evidence>
<evidence type="ECO:0000256" key="2">
    <source>
        <dbReference type="ARBA" id="ARBA00022676"/>
    </source>
</evidence>
<dbReference type="InterPro" id="IPR001173">
    <property type="entry name" value="Glyco_trans_2-like"/>
</dbReference>
<dbReference type="PANTHER" id="PTHR43685">
    <property type="entry name" value="GLYCOSYLTRANSFERASE"/>
    <property type="match status" value="1"/>
</dbReference>
<feature type="domain" description="Glycosyltransferase 2-like" evidence="5">
    <location>
        <begin position="13"/>
        <end position="189"/>
    </location>
</feature>
<dbReference type="RefSeq" id="WP_073006527.1">
    <property type="nucleotide sequence ID" value="NZ_FQXD01000004.1"/>
</dbReference>
<dbReference type="OrthoDB" id="9815829at2"/>
<dbReference type="InterPro" id="IPR050834">
    <property type="entry name" value="Glycosyltransf_2"/>
</dbReference>
<comment type="similarity">
    <text evidence="1">Belongs to the glycosyltransferase 2 family.</text>
</comment>
<dbReference type="GO" id="GO:0016757">
    <property type="term" value="F:glycosyltransferase activity"/>
    <property type="evidence" value="ECO:0007669"/>
    <property type="project" value="UniProtKB-KW"/>
</dbReference>
<dbReference type="Gene3D" id="3.90.550.10">
    <property type="entry name" value="Spore Coat Polysaccharide Biosynthesis Protein SpsA, Chain A"/>
    <property type="match status" value="1"/>
</dbReference>
<evidence type="ECO:0000313" key="6">
    <source>
        <dbReference type="EMBL" id="SHH14396.1"/>
    </source>
</evidence>
<keyword evidence="3 6" id="KW-0808">Transferase</keyword>
<feature type="transmembrane region" description="Helical" evidence="4">
    <location>
        <begin position="252"/>
        <end position="270"/>
    </location>
</feature>
<protein>
    <submittedName>
        <fullName evidence="6">Glycosyl transferase family 2</fullName>
    </submittedName>
</protein>
<evidence type="ECO:0000313" key="7">
    <source>
        <dbReference type="Proteomes" id="UP000184079"/>
    </source>
</evidence>
<evidence type="ECO:0000256" key="3">
    <source>
        <dbReference type="ARBA" id="ARBA00022679"/>
    </source>
</evidence>
<reference evidence="7" key="1">
    <citation type="submission" date="2016-11" db="EMBL/GenBank/DDBJ databases">
        <authorList>
            <person name="Varghese N."/>
            <person name="Submissions S."/>
        </authorList>
    </citation>
    <scope>NUCLEOTIDE SEQUENCE [LARGE SCALE GENOMIC DNA]</scope>
    <source>
        <strain evidence="7">CGMCC 1.6496</strain>
    </source>
</reference>
<dbReference type="AlphaFoldDB" id="A0A1M5QKF1"/>
<accession>A0A1M5QKF1</accession>
<proteinExistence type="inferred from homology"/>
<keyword evidence="4" id="KW-0472">Membrane</keyword>